<evidence type="ECO:0000259" key="5">
    <source>
        <dbReference type="Pfam" id="PF03389"/>
    </source>
</evidence>
<accession>A0ABY2QE71</accession>
<feature type="region of interest" description="Disordered" evidence="4">
    <location>
        <begin position="1"/>
        <end position="44"/>
    </location>
</feature>
<proteinExistence type="inferred from homology"/>
<evidence type="ECO:0000313" key="7">
    <source>
        <dbReference type="Proteomes" id="UP000308038"/>
    </source>
</evidence>
<reference evidence="6 7" key="1">
    <citation type="submission" date="2019-04" db="EMBL/GenBank/DDBJ databases">
        <title>Microbes associate with the intestines of laboratory mice.</title>
        <authorList>
            <person name="Navarre W."/>
            <person name="Wong E."/>
            <person name="Huang K.C."/>
            <person name="Tropini C."/>
            <person name="Ng K."/>
            <person name="Yu B."/>
        </authorList>
    </citation>
    <scope>NUCLEOTIDE SEQUENCE [LARGE SCALE GENOMIC DNA]</scope>
    <source>
        <strain evidence="6 7">NM83_B4-11</strain>
    </source>
</reference>
<protein>
    <recommendedName>
        <fullName evidence="5">MobA/MobL protein domain-containing protein</fullName>
    </recommendedName>
</protein>
<evidence type="ECO:0000256" key="3">
    <source>
        <dbReference type="SAM" id="Coils"/>
    </source>
</evidence>
<feature type="region of interest" description="Disordered" evidence="4">
    <location>
        <begin position="725"/>
        <end position="745"/>
    </location>
</feature>
<feature type="region of interest" description="Disordered" evidence="4">
    <location>
        <begin position="545"/>
        <end position="570"/>
    </location>
</feature>
<comment type="similarity">
    <text evidence="1">Belongs to the MobA/MobL family.</text>
</comment>
<name>A0ABY2QE71_9SPHN</name>
<comment type="caution">
    <text evidence="6">The sequence shown here is derived from an EMBL/GenBank/DDBJ whole genome shotgun (WGS) entry which is preliminary data.</text>
</comment>
<evidence type="ECO:0000256" key="4">
    <source>
        <dbReference type="SAM" id="MobiDB-lite"/>
    </source>
</evidence>
<dbReference type="Gene3D" id="3.30.930.30">
    <property type="match status" value="1"/>
</dbReference>
<sequence length="872" mass="94316">MQKRGERNVLAKAKTDRRGAGGRRAGRPAGSALLADGAPATARASDTDYAAFVRQRKDDRARAIRAARERAARTAEAIADARIRRAFLQEEAAREREIEDFWRRFFRRPPPERDGIARHDGRKRNPGQAQSGGGLDRGTPSRRARGAGAGSARSGALPLASYSGPVLDRRGRRGVYLSATYLGSKRASPGCARRLVRYVTDPLHVEHLADGTALTGSNVGATRTETSAAFSVVEDLNRAARANAKIVFHLIVQLPHDVTPAERAEILAEWCEEAFGQRNLPYVWAVHAPDPDGDPRNTHGHVAVSFRPLVRTAPFAWNAGRELKAELDNPEAFRTLRERFAETMTRVCDRAGKNRTYTALSYAARGMKLKPTTHLGPHKTRLVRQGRYVAAHARNARTIRQGEALLALDRFDQRRKVLEARLERASGIAARSVTRTRPAVRPIVNAMPVTRAAPARECAAAFVPVALTAVRQTGHIDTPRRTVYLPMPAVAMPQPLLTSTGVTRVVERQPVAATPPPFLATSTLVARDDDPLAGAMPSEVRLAARPAVSPDRVGSVRTASRPDRRTSPGTVARLDQIHRLEPEPASVLRALRSVRPRATSAGRDAAPPALTLPSIAARPSTAATDAVTLDAEAAARRRERIAHAKARLRAAERRRAEEQAAPAAAAPALPETSAIPIRRRPVRTRRPGVADWSDGIAFEAVPPADQPDSFASITGFDTVGALRPAQRNSVPAPRHSSIAEPDGFGGTRTTPALVYQPVPVHVRLAAYDTTGAPSRALLALLHHAGHHPGTLAFASDGRLMPLPGTPEAIAPLLHLWRHDDAVEALVVTTVTASRAAGRPIWPEALAARVRALDPPRAAARDRPRDMDRGPTR</sequence>
<dbReference type="EMBL" id="SSTI01000019">
    <property type="protein sequence ID" value="THG37246.1"/>
    <property type="molecule type" value="Genomic_DNA"/>
</dbReference>
<feature type="region of interest" description="Disordered" evidence="4">
    <location>
        <begin position="109"/>
        <end position="155"/>
    </location>
</feature>
<feature type="compositionally biased region" description="Basic and acidic residues" evidence="4">
    <location>
        <begin position="109"/>
        <end position="119"/>
    </location>
</feature>
<organism evidence="6 7">
    <name type="scientific">Sphingomonas olei</name>
    <dbReference type="NCBI Taxonomy" id="1886787"/>
    <lineage>
        <taxon>Bacteria</taxon>
        <taxon>Pseudomonadati</taxon>
        <taxon>Pseudomonadota</taxon>
        <taxon>Alphaproteobacteria</taxon>
        <taxon>Sphingomonadales</taxon>
        <taxon>Sphingomonadaceae</taxon>
        <taxon>Sphingomonas</taxon>
    </lineage>
</organism>
<feature type="coiled-coil region" evidence="3">
    <location>
        <begin position="64"/>
        <end position="98"/>
    </location>
</feature>
<feature type="region of interest" description="Disordered" evidence="4">
    <location>
        <begin position="852"/>
        <end position="872"/>
    </location>
</feature>
<feature type="coiled-coil region" evidence="3">
    <location>
        <begin position="634"/>
        <end position="661"/>
    </location>
</feature>
<dbReference type="InterPro" id="IPR005053">
    <property type="entry name" value="MobA_MobL"/>
</dbReference>
<dbReference type="Proteomes" id="UP000308038">
    <property type="component" value="Unassembled WGS sequence"/>
</dbReference>
<evidence type="ECO:0000313" key="6">
    <source>
        <dbReference type="EMBL" id="THG37246.1"/>
    </source>
</evidence>
<dbReference type="Pfam" id="PF03389">
    <property type="entry name" value="MobA_MobL"/>
    <property type="match status" value="1"/>
</dbReference>
<evidence type="ECO:0000256" key="1">
    <source>
        <dbReference type="ARBA" id="ARBA00010873"/>
    </source>
</evidence>
<evidence type="ECO:0000256" key="2">
    <source>
        <dbReference type="ARBA" id="ARBA00022971"/>
    </source>
</evidence>
<feature type="compositionally biased region" description="Basic and acidic residues" evidence="4">
    <location>
        <begin position="1"/>
        <end position="19"/>
    </location>
</feature>
<feature type="domain" description="MobA/MobL protein" evidence="5">
    <location>
        <begin position="221"/>
        <end position="383"/>
    </location>
</feature>
<gene>
    <name evidence="6" type="ORF">E5988_16040</name>
</gene>
<keyword evidence="7" id="KW-1185">Reference proteome</keyword>
<keyword evidence="3" id="KW-0175">Coiled coil</keyword>
<keyword evidence="2" id="KW-0184">Conjugation</keyword>